<proteinExistence type="predicted"/>
<dbReference type="RefSeq" id="WP_089271951.1">
    <property type="nucleotide sequence ID" value="NZ_FZOC01000001.1"/>
</dbReference>
<feature type="region of interest" description="Disordered" evidence="1">
    <location>
        <begin position="261"/>
        <end position="291"/>
    </location>
</feature>
<accession>A0A238YAL5</accession>
<name>A0A238YAL5_9BACT</name>
<evidence type="ECO:0000256" key="2">
    <source>
        <dbReference type="SAM" id="SignalP"/>
    </source>
</evidence>
<dbReference type="AlphaFoldDB" id="A0A238YAL5"/>
<protein>
    <submittedName>
        <fullName evidence="3">Uncharacterized protein</fullName>
    </submittedName>
</protein>
<reference evidence="3 4" key="1">
    <citation type="submission" date="2017-06" db="EMBL/GenBank/DDBJ databases">
        <authorList>
            <person name="Kim H.J."/>
            <person name="Triplett B.A."/>
        </authorList>
    </citation>
    <scope>NUCLEOTIDE SEQUENCE [LARGE SCALE GENOMIC DNA]</scope>
    <source>
        <strain evidence="3 4">DSM 13116</strain>
    </source>
</reference>
<organism evidence="3 4">
    <name type="scientific">Humidesulfovibrio mexicanus</name>
    <dbReference type="NCBI Taxonomy" id="147047"/>
    <lineage>
        <taxon>Bacteria</taxon>
        <taxon>Pseudomonadati</taxon>
        <taxon>Thermodesulfobacteriota</taxon>
        <taxon>Desulfovibrionia</taxon>
        <taxon>Desulfovibrionales</taxon>
        <taxon>Desulfovibrionaceae</taxon>
        <taxon>Humidesulfovibrio</taxon>
    </lineage>
</organism>
<dbReference type="EMBL" id="FZOC01000001">
    <property type="protein sequence ID" value="SNR68002.1"/>
    <property type="molecule type" value="Genomic_DNA"/>
</dbReference>
<evidence type="ECO:0000256" key="1">
    <source>
        <dbReference type="SAM" id="MobiDB-lite"/>
    </source>
</evidence>
<sequence>MQTTPRPFRACPVGLALAALLVLAVVCPAQAQEPAQAAPEALSADRAIATAPVRHVLVKAMGQGATPKEAEAQAVRNARALAAERLKALGGENALFPGEAFQRIVSLRHFPAMGFSPARAVLLLELRLRGQAEPTPSDAKLLTLRATVQDAELNLMADRPCEAAVLHLPAGADEPEFLPGGTQVLRLTPGRSASVALPHGAHDVVALGCTGGLALPADPATVNEALTKARAGRPRPAQLEGVVSDCVELRLDLGATRQRSMRLKGPDTPVNMTGAAGRDAGLPDPPAATAP</sequence>
<evidence type="ECO:0000313" key="3">
    <source>
        <dbReference type="EMBL" id="SNR68002.1"/>
    </source>
</evidence>
<feature type="chain" id="PRO_5013280440" evidence="2">
    <location>
        <begin position="32"/>
        <end position="291"/>
    </location>
</feature>
<keyword evidence="2" id="KW-0732">Signal</keyword>
<gene>
    <name evidence="3" type="ORF">SAMN04488503_0819</name>
</gene>
<keyword evidence="4" id="KW-1185">Reference proteome</keyword>
<dbReference type="Proteomes" id="UP000198324">
    <property type="component" value="Unassembled WGS sequence"/>
</dbReference>
<feature type="signal peptide" evidence="2">
    <location>
        <begin position="1"/>
        <end position="31"/>
    </location>
</feature>
<evidence type="ECO:0000313" key="4">
    <source>
        <dbReference type="Proteomes" id="UP000198324"/>
    </source>
</evidence>